<accession>A0A4W3I3C3</accession>
<evidence type="ECO:0000256" key="2">
    <source>
        <dbReference type="ARBA" id="ARBA00004922"/>
    </source>
</evidence>
<dbReference type="EC" id="2.4.1.155" evidence="4"/>
<evidence type="ECO:0000256" key="6">
    <source>
        <dbReference type="ARBA" id="ARBA00022679"/>
    </source>
</evidence>
<feature type="domain" description="Glycosyltransferase family 18 catalytic" evidence="14">
    <location>
        <begin position="302"/>
        <end position="448"/>
    </location>
</feature>
<evidence type="ECO:0000256" key="3">
    <source>
        <dbReference type="ARBA" id="ARBA00007477"/>
    </source>
</evidence>
<dbReference type="GO" id="GO:0030144">
    <property type="term" value="F:alpha-1,6-mannosylglycoprotein 6-beta-N-acetylglucosaminyltransferase activity"/>
    <property type="evidence" value="ECO:0007669"/>
    <property type="project" value="UniProtKB-EC"/>
</dbReference>
<evidence type="ECO:0000313" key="16">
    <source>
        <dbReference type="Proteomes" id="UP000314986"/>
    </source>
</evidence>
<dbReference type="PANTHER" id="PTHR15075:SF7">
    <property type="entry name" value="ALPHA-1,6-MANNOSYL-GLYCOPROTEIN 6-BETA-N-ACETYLGLUCOSAMINYLTRANSFERASE"/>
    <property type="match status" value="1"/>
</dbReference>
<reference evidence="16" key="3">
    <citation type="journal article" date="2014" name="Nature">
        <title>Elephant shark genome provides unique insights into gnathostome evolution.</title>
        <authorList>
            <consortium name="International Elephant Shark Genome Sequencing Consortium"/>
            <person name="Venkatesh B."/>
            <person name="Lee A.P."/>
            <person name="Ravi V."/>
            <person name="Maurya A.K."/>
            <person name="Lian M.M."/>
            <person name="Swann J.B."/>
            <person name="Ohta Y."/>
            <person name="Flajnik M.F."/>
            <person name="Sutoh Y."/>
            <person name="Kasahara M."/>
            <person name="Hoon S."/>
            <person name="Gangu V."/>
            <person name="Roy S.W."/>
            <person name="Irimia M."/>
            <person name="Korzh V."/>
            <person name="Kondrychyn I."/>
            <person name="Lim Z.W."/>
            <person name="Tay B.H."/>
            <person name="Tohari S."/>
            <person name="Kong K.W."/>
            <person name="Ho S."/>
            <person name="Lorente-Galdos B."/>
            <person name="Quilez J."/>
            <person name="Marques-Bonet T."/>
            <person name="Raney B.J."/>
            <person name="Ingham P.W."/>
            <person name="Tay A."/>
            <person name="Hillier L.W."/>
            <person name="Minx P."/>
            <person name="Boehm T."/>
            <person name="Wilson R.K."/>
            <person name="Brenner S."/>
            <person name="Warren W.C."/>
        </authorList>
    </citation>
    <scope>NUCLEOTIDE SEQUENCE [LARGE SCALE GENOMIC DNA]</scope>
</reference>
<dbReference type="Proteomes" id="UP000314986">
    <property type="component" value="Unassembled WGS sequence"/>
</dbReference>
<organism evidence="15 16">
    <name type="scientific">Callorhinchus milii</name>
    <name type="common">Ghost shark</name>
    <dbReference type="NCBI Taxonomy" id="7868"/>
    <lineage>
        <taxon>Eukaryota</taxon>
        <taxon>Metazoa</taxon>
        <taxon>Chordata</taxon>
        <taxon>Craniata</taxon>
        <taxon>Vertebrata</taxon>
        <taxon>Chondrichthyes</taxon>
        <taxon>Holocephali</taxon>
        <taxon>Chimaeriformes</taxon>
        <taxon>Callorhinchidae</taxon>
        <taxon>Callorhinchus</taxon>
    </lineage>
</organism>
<comment type="pathway">
    <text evidence="2">Protein modification; protein glycosylation.</text>
</comment>
<keyword evidence="5" id="KW-0328">Glycosyltransferase</keyword>
<feature type="domain" description="Glycosyltransferase family 18 catalytic" evidence="14">
    <location>
        <begin position="10"/>
        <end position="51"/>
    </location>
</feature>
<keyword evidence="11" id="KW-0472">Membrane</keyword>
<evidence type="ECO:0000256" key="10">
    <source>
        <dbReference type="ARBA" id="ARBA00023034"/>
    </source>
</evidence>
<keyword evidence="10" id="KW-0333">Golgi apparatus</keyword>
<proteinExistence type="inferred from homology"/>
<evidence type="ECO:0000313" key="15">
    <source>
        <dbReference type="Ensembl" id="ENSCMIP00000015609.1"/>
    </source>
</evidence>
<evidence type="ECO:0000256" key="5">
    <source>
        <dbReference type="ARBA" id="ARBA00022676"/>
    </source>
</evidence>
<dbReference type="GO" id="GO:0000139">
    <property type="term" value="C:Golgi membrane"/>
    <property type="evidence" value="ECO:0007669"/>
    <property type="project" value="UniProtKB-SubCell"/>
</dbReference>
<dbReference type="GeneTree" id="ENSGT00940000153470"/>
<evidence type="ECO:0000256" key="12">
    <source>
        <dbReference type="ARBA" id="ARBA00023180"/>
    </source>
</evidence>
<comment type="similarity">
    <text evidence="3">Belongs to the glycosyltransferase 18 family.</text>
</comment>
<protein>
    <recommendedName>
        <fullName evidence="4">alpha-1,6-mannosyl-glycoprotein 6-beta-N-acetylglucosaminyltransferase</fullName>
        <ecNumber evidence="4">2.4.1.155</ecNumber>
    </recommendedName>
</protein>
<dbReference type="UniPathway" id="UPA00378"/>
<reference evidence="16" key="2">
    <citation type="journal article" date="2007" name="PLoS Biol.">
        <title>Survey sequencing and comparative analysis of the elephant shark (Callorhinchus milii) genome.</title>
        <authorList>
            <person name="Venkatesh B."/>
            <person name="Kirkness E.F."/>
            <person name="Loh Y.H."/>
            <person name="Halpern A.L."/>
            <person name="Lee A.P."/>
            <person name="Johnson J."/>
            <person name="Dandona N."/>
            <person name="Viswanathan L.D."/>
            <person name="Tay A."/>
            <person name="Venter J.C."/>
            <person name="Strausberg R.L."/>
            <person name="Brenner S."/>
        </authorList>
    </citation>
    <scope>NUCLEOTIDE SEQUENCE [LARGE SCALE GENOMIC DNA]</scope>
</reference>
<dbReference type="InterPro" id="IPR026116">
    <property type="entry name" value="GT18_cat"/>
</dbReference>
<feature type="domain" description="Glycosyltransferase family 18 catalytic" evidence="14">
    <location>
        <begin position="63"/>
        <end position="297"/>
    </location>
</feature>
<reference evidence="15" key="4">
    <citation type="submission" date="2025-08" db="UniProtKB">
        <authorList>
            <consortium name="Ensembl"/>
        </authorList>
    </citation>
    <scope>IDENTIFICATION</scope>
</reference>
<reference evidence="15" key="5">
    <citation type="submission" date="2025-09" db="UniProtKB">
        <authorList>
            <consortium name="Ensembl"/>
        </authorList>
    </citation>
    <scope>IDENTIFICATION</scope>
</reference>
<evidence type="ECO:0000256" key="1">
    <source>
        <dbReference type="ARBA" id="ARBA00004323"/>
    </source>
</evidence>
<dbReference type="PANTHER" id="PTHR15075">
    <property type="entry name" value="ALPHA-MANNOSIDE BETA-1,6-N-ACETYLGLUCOSAMINYLTRANSFERASE"/>
    <property type="match status" value="1"/>
</dbReference>
<keyword evidence="8" id="KW-0735">Signal-anchor</keyword>
<evidence type="ECO:0000259" key="14">
    <source>
        <dbReference type="Pfam" id="PF15024"/>
    </source>
</evidence>
<dbReference type="InterPro" id="IPR052105">
    <property type="entry name" value="MGAT5_Glycosyltransferase"/>
</dbReference>
<keyword evidence="16" id="KW-1185">Reference proteome</keyword>
<evidence type="ECO:0000256" key="8">
    <source>
        <dbReference type="ARBA" id="ARBA00022968"/>
    </source>
</evidence>
<dbReference type="Pfam" id="PF15024">
    <property type="entry name" value="Glyco_transf_18"/>
    <property type="match status" value="3"/>
</dbReference>
<evidence type="ECO:0000256" key="7">
    <source>
        <dbReference type="ARBA" id="ARBA00022692"/>
    </source>
</evidence>
<reference evidence="16" key="1">
    <citation type="journal article" date="2006" name="Science">
        <title>Ancient noncoding elements conserved in the human genome.</title>
        <authorList>
            <person name="Venkatesh B."/>
            <person name="Kirkness E.F."/>
            <person name="Loh Y.H."/>
            <person name="Halpern A.L."/>
            <person name="Lee A.P."/>
            <person name="Johnson J."/>
            <person name="Dandona N."/>
            <person name="Viswanathan L.D."/>
            <person name="Tay A."/>
            <person name="Venter J.C."/>
            <person name="Strausberg R.L."/>
            <person name="Brenner S."/>
        </authorList>
    </citation>
    <scope>NUCLEOTIDE SEQUENCE [LARGE SCALE GENOMIC DNA]</scope>
</reference>
<keyword evidence="12" id="KW-0325">Glycoprotein</keyword>
<evidence type="ECO:0000256" key="13">
    <source>
        <dbReference type="ARBA" id="ARBA00048243"/>
    </source>
</evidence>
<evidence type="ECO:0000256" key="4">
    <source>
        <dbReference type="ARBA" id="ARBA00012671"/>
    </source>
</evidence>
<keyword evidence="9" id="KW-1133">Transmembrane helix</keyword>
<evidence type="ECO:0000256" key="9">
    <source>
        <dbReference type="ARBA" id="ARBA00022989"/>
    </source>
</evidence>
<keyword evidence="6" id="KW-0808">Transferase</keyword>
<evidence type="ECO:0000256" key="11">
    <source>
        <dbReference type="ARBA" id="ARBA00023136"/>
    </source>
</evidence>
<name>A0A4W3I3C3_CALMI</name>
<sequence>MCAHWQSDPCYSFYGVDGSTCSILIYLSEMEHFCPMLVWSNSTAGSARPKGEEKPVVNSTIIKHSRTLPRCKLLFETAGEMINSLVGREGPLGELVQWADITAALYFLGHNVKIAFSLKELQSLIGASPGKGNYPVLVPLPFDLVYTDYHSLGHLHGNMGAISGLLIHLVQNRVFNHRNYANLHSFRPIWGSWNLQPQQYMTMFPHTPDNSFMGFVSEELYEAKKRETRAQKIQNLTVKSLWQGKDHYLETISKVTEIHGTVYKDPERVTRIPSFVINHSVLSQDNLQQLLKKAKVISHFQLVEPHTPYEFTCEGMLEHIFAYITHQVCLPVSFFLKLPYVTPYQDFCSDSPLVWPPHSAVVLHMGQDNESCVKVCQRAALICEPAFFYYINSIKTFSNLSLTCNHTMTSVNHSFPAYKVTSNQCYLANNHLFSCAGSFAKYRRLCPCRNYREGQTAFCKECL</sequence>
<keyword evidence="7" id="KW-0812">Transmembrane</keyword>
<comment type="catalytic activity">
    <reaction evidence="13">
        <text>N(4)-{beta-D-GlcNAc-(1-&gt;2)-[beta-D-GlcNAc-(1-&gt;4)]-alpha-D-Man-(1-&gt;3)-[beta-D-GlcNAc-(1-&gt;2)-alpha-D-Man-(1-&gt;6)]-beta-D-Man-(1-&gt;4)-beta-D-GlcNAc-(1-&gt;4)-beta-D-GlcNAc}-L-asparaginyl-[protein] + UDP-N-acetyl-alpha-D-glucosamine = N(4)-{beta-D-GlcNAc-(1-&gt;2)-[beta-D-GlcNAc-(1-&gt;4)]-alpha-D-Man-(1-&gt;3)-[beta-D-GlcNAc-(1-&gt;2)-[beta-D-GlcNAc-(1-&gt;6)]-alpha-D-Man-(1-&gt;6)]-beta-D-Man-(1-&gt;4)-beta-D-GlcNAc-(1-&gt;4)-beta-D-GlcNAc}-L-asparaginyl-[protein] + UDP + H(+)</text>
        <dbReference type="Rhea" id="RHEA:16921"/>
        <dbReference type="Rhea" id="RHEA-COMP:14374"/>
        <dbReference type="Rhea" id="RHEA-COMP:14377"/>
        <dbReference type="ChEBI" id="CHEBI:15378"/>
        <dbReference type="ChEBI" id="CHEBI:57705"/>
        <dbReference type="ChEBI" id="CHEBI:58223"/>
        <dbReference type="ChEBI" id="CHEBI:139507"/>
        <dbReference type="ChEBI" id="CHEBI:139510"/>
        <dbReference type="EC" id="2.4.1.155"/>
    </reaction>
</comment>
<comment type="subcellular location">
    <subcellularLocation>
        <location evidence="1">Golgi apparatus membrane</location>
        <topology evidence="1">Single-pass type II membrane protein</topology>
    </subcellularLocation>
</comment>
<dbReference type="Ensembl" id="ENSCMIT00000015929.1">
    <property type="protein sequence ID" value="ENSCMIP00000015609.1"/>
    <property type="gene ID" value="ENSCMIG00000007604.1"/>
</dbReference>
<dbReference type="AlphaFoldDB" id="A0A4W3I3C3"/>
<dbReference type="GO" id="GO:0006487">
    <property type="term" value="P:protein N-linked glycosylation"/>
    <property type="evidence" value="ECO:0007669"/>
    <property type="project" value="TreeGrafter"/>
</dbReference>